<gene>
    <name evidence="10 13" type="primary">hisH</name>
    <name evidence="13" type="ORF">GLV81_12220</name>
</gene>
<feature type="active site" evidence="10 11">
    <location>
        <position position="216"/>
    </location>
</feature>
<keyword evidence="6 10" id="KW-0368">Histidine biosynthesis</keyword>
<comment type="subcellular location">
    <subcellularLocation>
        <location evidence="10">Cytoplasm</location>
    </subcellularLocation>
</comment>
<dbReference type="EMBL" id="CP046566">
    <property type="protein sequence ID" value="QGW28762.1"/>
    <property type="molecule type" value="Genomic_DNA"/>
</dbReference>
<dbReference type="SUPFAM" id="SSF52317">
    <property type="entry name" value="Class I glutamine amidotransferase-like"/>
    <property type="match status" value="1"/>
</dbReference>
<dbReference type="GO" id="GO:0000107">
    <property type="term" value="F:imidazoleglycerol-phosphate synthase activity"/>
    <property type="evidence" value="ECO:0007669"/>
    <property type="project" value="UniProtKB-UniRule"/>
</dbReference>
<dbReference type="GO" id="GO:0016829">
    <property type="term" value="F:lyase activity"/>
    <property type="evidence" value="ECO:0007669"/>
    <property type="project" value="UniProtKB-KW"/>
</dbReference>
<comment type="catalytic activity">
    <reaction evidence="8 10">
        <text>5-[(5-phospho-1-deoxy-D-ribulos-1-ylimino)methylamino]-1-(5-phospho-beta-D-ribosyl)imidazole-4-carboxamide + L-glutamine = D-erythro-1-(imidazol-4-yl)glycerol 3-phosphate + 5-amino-1-(5-phospho-beta-D-ribosyl)imidazole-4-carboxamide + L-glutamate + H(+)</text>
        <dbReference type="Rhea" id="RHEA:24793"/>
        <dbReference type="ChEBI" id="CHEBI:15378"/>
        <dbReference type="ChEBI" id="CHEBI:29985"/>
        <dbReference type="ChEBI" id="CHEBI:58278"/>
        <dbReference type="ChEBI" id="CHEBI:58359"/>
        <dbReference type="ChEBI" id="CHEBI:58475"/>
        <dbReference type="ChEBI" id="CHEBI:58525"/>
        <dbReference type="EC" id="4.3.2.10"/>
    </reaction>
</comment>
<reference evidence="13 14" key="1">
    <citation type="submission" date="2019-11" db="EMBL/GenBank/DDBJ databases">
        <authorList>
            <person name="Im W.T."/>
        </authorList>
    </citation>
    <scope>NUCLEOTIDE SEQUENCE [LARGE SCALE GENOMIC DNA]</scope>
    <source>
        <strain evidence="13 14">SB-02</strain>
    </source>
</reference>
<dbReference type="PIRSF" id="PIRSF000495">
    <property type="entry name" value="Amidotransf_hisH"/>
    <property type="match status" value="1"/>
</dbReference>
<dbReference type="NCBIfam" id="TIGR01855">
    <property type="entry name" value="IMP_synth_hisH"/>
    <property type="match status" value="1"/>
</dbReference>
<evidence type="ECO:0000256" key="3">
    <source>
        <dbReference type="ARBA" id="ARBA00022605"/>
    </source>
</evidence>
<dbReference type="InterPro" id="IPR029062">
    <property type="entry name" value="Class_I_gatase-like"/>
</dbReference>
<dbReference type="InterPro" id="IPR010139">
    <property type="entry name" value="Imidazole-glycPsynth_HisH"/>
</dbReference>
<sequence length="232" mass="25983">MYSTGNACFHWPSAQQFVCATNTTTHCFMIGIVNYDMGNIGSIVNMIEYLQGSCMLVSDAAAMQACDKLILPGVGAYDTAMKQLRQRDLLAPLQTFAIEHRKPVLGVCLGMQLMCAGSEEGQLQGLGWFDTVVTKFQFSDKKMRVPHMGWNHIQFAQPGFSLFNNLSAEDNRFYFVHSYAVQQTNAPFVAGITHYGADFTSVVAQHHLMGFQCHPEKSHRFGMQVYQNFINL</sequence>
<evidence type="ECO:0000256" key="8">
    <source>
        <dbReference type="ARBA" id="ARBA00047838"/>
    </source>
</evidence>
<dbReference type="KEGG" id="fls:GLV81_12220"/>
<dbReference type="GO" id="GO:0004359">
    <property type="term" value="F:glutaminase activity"/>
    <property type="evidence" value="ECO:0007669"/>
    <property type="project" value="UniProtKB-EC"/>
</dbReference>
<evidence type="ECO:0000256" key="6">
    <source>
        <dbReference type="ARBA" id="ARBA00023102"/>
    </source>
</evidence>
<evidence type="ECO:0000259" key="12">
    <source>
        <dbReference type="Pfam" id="PF00117"/>
    </source>
</evidence>
<dbReference type="Proteomes" id="UP000426027">
    <property type="component" value="Chromosome"/>
</dbReference>
<comment type="function">
    <text evidence="10">IGPS catalyzes the conversion of PRFAR and glutamine to IGP, AICAR and glutamate. The HisH subunit catalyzes the hydrolysis of glutamine to glutamate and ammonia as part of the synthesis of IGP and AICAR. The resulting ammonia molecule is channeled to the active site of HisF.</text>
</comment>
<dbReference type="GO" id="GO:0000105">
    <property type="term" value="P:L-histidine biosynthetic process"/>
    <property type="evidence" value="ECO:0007669"/>
    <property type="project" value="UniProtKB-UniRule"/>
</dbReference>
<dbReference type="PANTHER" id="PTHR42701:SF1">
    <property type="entry name" value="IMIDAZOLE GLYCEROL PHOSPHATE SYNTHASE SUBUNIT HISH"/>
    <property type="match status" value="1"/>
</dbReference>
<keyword evidence="3 10" id="KW-0028">Amino-acid biosynthesis</keyword>
<evidence type="ECO:0000256" key="1">
    <source>
        <dbReference type="ARBA" id="ARBA00005091"/>
    </source>
</evidence>
<evidence type="ECO:0000313" key="14">
    <source>
        <dbReference type="Proteomes" id="UP000426027"/>
    </source>
</evidence>
<evidence type="ECO:0000256" key="4">
    <source>
        <dbReference type="ARBA" id="ARBA00022801"/>
    </source>
</evidence>
<keyword evidence="4 10" id="KW-0378">Hydrolase</keyword>
<evidence type="ECO:0000256" key="2">
    <source>
        <dbReference type="ARBA" id="ARBA00011152"/>
    </source>
</evidence>
<dbReference type="HAMAP" id="MF_00278">
    <property type="entry name" value="HisH"/>
    <property type="match status" value="1"/>
</dbReference>
<dbReference type="EC" id="3.5.1.2" evidence="10"/>
<dbReference type="PROSITE" id="PS51273">
    <property type="entry name" value="GATASE_TYPE_1"/>
    <property type="match status" value="1"/>
</dbReference>
<evidence type="ECO:0000256" key="7">
    <source>
        <dbReference type="ARBA" id="ARBA00023239"/>
    </source>
</evidence>
<accession>A0A6I6GPA3</accession>
<feature type="active site" evidence="10 11">
    <location>
        <position position="214"/>
    </location>
</feature>
<dbReference type="UniPathway" id="UPA00031">
    <property type="reaction ID" value="UER00010"/>
</dbReference>
<dbReference type="AlphaFoldDB" id="A0A6I6GPA3"/>
<evidence type="ECO:0000256" key="11">
    <source>
        <dbReference type="PIRSR" id="PIRSR000495-1"/>
    </source>
</evidence>
<organism evidence="13 14">
    <name type="scientific">Phnomibacter ginsenosidimutans</name>
    <dbReference type="NCBI Taxonomy" id="2676868"/>
    <lineage>
        <taxon>Bacteria</taxon>
        <taxon>Pseudomonadati</taxon>
        <taxon>Bacteroidota</taxon>
        <taxon>Chitinophagia</taxon>
        <taxon>Chitinophagales</taxon>
        <taxon>Chitinophagaceae</taxon>
        <taxon>Phnomibacter</taxon>
    </lineage>
</organism>
<keyword evidence="10" id="KW-0963">Cytoplasm</keyword>
<dbReference type="GO" id="GO:0005737">
    <property type="term" value="C:cytoplasm"/>
    <property type="evidence" value="ECO:0007669"/>
    <property type="project" value="UniProtKB-SubCell"/>
</dbReference>
<keyword evidence="5 10" id="KW-0315">Glutamine amidotransferase</keyword>
<evidence type="ECO:0000256" key="5">
    <source>
        <dbReference type="ARBA" id="ARBA00022962"/>
    </source>
</evidence>
<dbReference type="PANTHER" id="PTHR42701">
    <property type="entry name" value="IMIDAZOLE GLYCEROL PHOSPHATE SYNTHASE SUBUNIT HISH"/>
    <property type="match status" value="1"/>
</dbReference>
<feature type="active site" description="Nucleophile" evidence="10 11">
    <location>
        <position position="108"/>
    </location>
</feature>
<keyword evidence="14" id="KW-1185">Reference proteome</keyword>
<dbReference type="CDD" id="cd01748">
    <property type="entry name" value="GATase1_IGP_Synthase"/>
    <property type="match status" value="1"/>
</dbReference>
<protein>
    <recommendedName>
        <fullName evidence="10">Imidazole glycerol phosphate synthase subunit HisH</fullName>
        <ecNumber evidence="10">4.3.2.10</ecNumber>
    </recommendedName>
    <alternativeName>
        <fullName evidence="10">IGP synthase glutaminase subunit</fullName>
        <ecNumber evidence="10">3.5.1.2</ecNumber>
    </alternativeName>
    <alternativeName>
        <fullName evidence="10">IGP synthase subunit HisH</fullName>
    </alternativeName>
    <alternativeName>
        <fullName evidence="10">ImGP synthase subunit HisH</fullName>
        <shortName evidence="10">IGPS subunit HisH</shortName>
    </alternativeName>
</protein>
<dbReference type="Pfam" id="PF00117">
    <property type="entry name" value="GATase"/>
    <property type="match status" value="1"/>
</dbReference>
<feature type="domain" description="Glutamine amidotransferase" evidence="12">
    <location>
        <begin position="67"/>
        <end position="229"/>
    </location>
</feature>
<evidence type="ECO:0000256" key="10">
    <source>
        <dbReference type="HAMAP-Rule" id="MF_00278"/>
    </source>
</evidence>
<comment type="catalytic activity">
    <reaction evidence="9 10">
        <text>L-glutamine + H2O = L-glutamate + NH4(+)</text>
        <dbReference type="Rhea" id="RHEA:15889"/>
        <dbReference type="ChEBI" id="CHEBI:15377"/>
        <dbReference type="ChEBI" id="CHEBI:28938"/>
        <dbReference type="ChEBI" id="CHEBI:29985"/>
        <dbReference type="ChEBI" id="CHEBI:58359"/>
        <dbReference type="EC" id="3.5.1.2"/>
    </reaction>
</comment>
<comment type="pathway">
    <text evidence="1 10">Amino-acid biosynthesis; L-histidine biosynthesis; L-histidine from 5-phospho-alpha-D-ribose 1-diphosphate: step 5/9.</text>
</comment>
<proteinExistence type="inferred from homology"/>
<keyword evidence="7 10" id="KW-0456">Lyase</keyword>
<dbReference type="InterPro" id="IPR017926">
    <property type="entry name" value="GATASE"/>
</dbReference>
<evidence type="ECO:0000313" key="13">
    <source>
        <dbReference type="EMBL" id="QGW28762.1"/>
    </source>
</evidence>
<comment type="subunit">
    <text evidence="2 10">Heterodimer of HisH and HisF.</text>
</comment>
<evidence type="ECO:0000256" key="9">
    <source>
        <dbReference type="ARBA" id="ARBA00049534"/>
    </source>
</evidence>
<dbReference type="Gene3D" id="3.40.50.880">
    <property type="match status" value="1"/>
</dbReference>
<dbReference type="EC" id="4.3.2.10" evidence="10"/>
<name>A0A6I6GPA3_9BACT</name>